<protein>
    <recommendedName>
        <fullName evidence="3">StbA</fullName>
    </recommendedName>
</protein>
<sequence length="162" mass="18149">MDNIRTVLRQVRAVIMTSANLGPRTVIAVVRASLADIDIWQKNGVSRDEIASVLTERYGVSITLTAFDKALYRARKELKSRLHNSTKQEDKSQIESGLHNPERREEVQQADYGLHNPKQDKLVEDMGGNKEFLSDTDFKKIGDEAKKVASSFKGSVGNKKGF</sequence>
<proteinExistence type="predicted"/>
<reference evidence="2" key="1">
    <citation type="submission" date="2018-07" db="EMBL/GenBank/DDBJ databases">
        <authorList>
            <person name="Ashton P.M."/>
            <person name="Dallman T."/>
            <person name="Nair S."/>
            <person name="De Pinna E."/>
            <person name="Peters T."/>
            <person name="Grant K."/>
        </authorList>
    </citation>
    <scope>NUCLEOTIDE SEQUENCE</scope>
    <source>
        <strain evidence="2">373208</strain>
    </source>
</reference>
<dbReference type="EMBL" id="AAHLLN010000027">
    <property type="protein sequence ID" value="EBX5018106.1"/>
    <property type="molecule type" value="Genomic_DNA"/>
</dbReference>
<evidence type="ECO:0000313" key="2">
    <source>
        <dbReference type="EMBL" id="EBX5018106.1"/>
    </source>
</evidence>
<evidence type="ECO:0008006" key="3">
    <source>
        <dbReference type="Google" id="ProtNLM"/>
    </source>
</evidence>
<feature type="region of interest" description="Disordered" evidence="1">
    <location>
        <begin position="79"/>
        <end position="126"/>
    </location>
</feature>
<organism evidence="2">
    <name type="scientific">Salmonella anatum</name>
    <dbReference type="NCBI Taxonomy" id="58712"/>
    <lineage>
        <taxon>Bacteria</taxon>
        <taxon>Pseudomonadati</taxon>
        <taxon>Pseudomonadota</taxon>
        <taxon>Gammaproteobacteria</taxon>
        <taxon>Enterobacterales</taxon>
        <taxon>Enterobacteriaceae</taxon>
        <taxon>Salmonella</taxon>
    </lineage>
</organism>
<comment type="caution">
    <text evidence="2">The sequence shown here is derived from an EMBL/GenBank/DDBJ whole genome shotgun (WGS) entry which is preliminary data.</text>
</comment>
<name>A0A5W6KFM6_SALAN</name>
<accession>A0A5W6KFM6</accession>
<feature type="compositionally biased region" description="Basic and acidic residues" evidence="1">
    <location>
        <begin position="117"/>
        <end position="126"/>
    </location>
</feature>
<dbReference type="AlphaFoldDB" id="A0A5W6KFM6"/>
<feature type="compositionally biased region" description="Basic and acidic residues" evidence="1">
    <location>
        <begin position="79"/>
        <end position="93"/>
    </location>
</feature>
<evidence type="ECO:0000256" key="1">
    <source>
        <dbReference type="SAM" id="MobiDB-lite"/>
    </source>
</evidence>
<gene>
    <name evidence="2" type="ORF">DSF50_22900</name>
</gene>